<evidence type="ECO:0000313" key="5">
    <source>
        <dbReference type="Proteomes" id="UP000490939"/>
    </source>
</evidence>
<evidence type="ECO:0000313" key="2">
    <source>
        <dbReference type="EMBL" id="KAE9977655.1"/>
    </source>
</evidence>
<accession>A0A8H3V5I3</accession>
<gene>
    <name evidence="3" type="ORF">EG327_006096</name>
    <name evidence="2" type="ORF">EG328_001870</name>
</gene>
<protein>
    <submittedName>
        <fullName evidence="3">Uncharacterized protein</fullName>
    </submittedName>
</protein>
<feature type="region of interest" description="Disordered" evidence="1">
    <location>
        <begin position="78"/>
        <end position="182"/>
    </location>
</feature>
<dbReference type="AlphaFoldDB" id="A0A8H3V5I3"/>
<feature type="compositionally biased region" description="Basic and acidic residues" evidence="1">
    <location>
        <begin position="129"/>
        <end position="138"/>
    </location>
</feature>
<organism evidence="3 5">
    <name type="scientific">Venturia inaequalis</name>
    <name type="common">Apple scab fungus</name>
    <dbReference type="NCBI Taxonomy" id="5025"/>
    <lineage>
        <taxon>Eukaryota</taxon>
        <taxon>Fungi</taxon>
        <taxon>Dikarya</taxon>
        <taxon>Ascomycota</taxon>
        <taxon>Pezizomycotina</taxon>
        <taxon>Dothideomycetes</taxon>
        <taxon>Pleosporomycetidae</taxon>
        <taxon>Venturiales</taxon>
        <taxon>Venturiaceae</taxon>
        <taxon>Venturia</taxon>
    </lineage>
</organism>
<keyword evidence="5" id="KW-1185">Reference proteome</keyword>
<evidence type="ECO:0000313" key="3">
    <source>
        <dbReference type="EMBL" id="KAE9981780.1"/>
    </source>
</evidence>
<dbReference type="Proteomes" id="UP000490939">
    <property type="component" value="Unassembled WGS sequence"/>
</dbReference>
<reference evidence="3 5" key="1">
    <citation type="submission" date="2019-07" db="EMBL/GenBank/DDBJ databases">
        <title>Venturia inaequalis Genome Resource.</title>
        <authorList>
            <person name="Lichtner F.J."/>
        </authorList>
    </citation>
    <scope>NUCLEOTIDE SEQUENCE [LARGE SCALE GENOMIC DNA]</scope>
    <source>
        <strain evidence="2 4">120213</strain>
        <strain evidence="3 5">DMI_063113</strain>
    </source>
</reference>
<proteinExistence type="predicted"/>
<feature type="compositionally biased region" description="Low complexity" evidence="1">
    <location>
        <begin position="139"/>
        <end position="157"/>
    </location>
</feature>
<dbReference type="EMBL" id="WNWS01000149">
    <property type="protein sequence ID" value="KAE9977655.1"/>
    <property type="molecule type" value="Genomic_DNA"/>
</dbReference>
<sequence length="182" mass="19102">MPDFSWKKIKDFGISETEKDRFCAIFLTNVDAFKPTAAQLASTAEEFGATPGGFKVMYGNIMKKYRDNNLYIDGEGGDSATTANGENGVDATASPAPVAKPKTPRKRKAATPAVDADGNPSPKKKGRPSKKEKEEAEAVVKAAVKAAEDAAAAAAAAGEPKQEAIEQDAGMGAVEEGETVEY</sequence>
<dbReference type="Proteomes" id="UP000447873">
    <property type="component" value="Unassembled WGS sequence"/>
</dbReference>
<comment type="caution">
    <text evidence="3">The sequence shown here is derived from an EMBL/GenBank/DDBJ whole genome shotgun (WGS) entry which is preliminary data.</text>
</comment>
<evidence type="ECO:0000313" key="4">
    <source>
        <dbReference type="Proteomes" id="UP000447873"/>
    </source>
</evidence>
<dbReference type="EMBL" id="WNWR01000355">
    <property type="protein sequence ID" value="KAE9981780.1"/>
    <property type="molecule type" value="Genomic_DNA"/>
</dbReference>
<evidence type="ECO:0000256" key="1">
    <source>
        <dbReference type="SAM" id="MobiDB-lite"/>
    </source>
</evidence>
<name>A0A8H3V5I3_VENIN</name>